<evidence type="ECO:0000313" key="2">
    <source>
        <dbReference type="EMBL" id="KPC58395.1"/>
    </source>
</evidence>
<dbReference type="Pfam" id="PF01764">
    <property type="entry name" value="Lipase_3"/>
    <property type="match status" value="1"/>
</dbReference>
<accession>A0A0N0XPZ7</accession>
<dbReference type="EMBL" id="LGKG01000207">
    <property type="protein sequence ID" value="KPC58395.1"/>
    <property type="molecule type" value="Genomic_DNA"/>
</dbReference>
<dbReference type="RefSeq" id="WP_053928148.1">
    <property type="nucleotide sequence ID" value="NZ_LGKG01000207.1"/>
</dbReference>
<sequence length="271" mass="29949">MTTSVIDHHANGYSLGHALGMARAADLAYKDEKTIDATARSWGFDRVRHHETTFQPPFPLEDTQAYTMASDTMIVTGFRGTEPAQMRDWLSDATTPPYPGPNGTGYVHYGFGEALESIWPQVRAALDEFHTNGQTLWFTGHSLGGALAMLAAARLHFEEPRLTADGVYTFGQPRTCDRLLAGKYNSAFTDRMYRFVNNNDIVPQLPPEPAYHHVTALRYIDSKGKVHDSMPVIGGLLDRAKGLTADAFAPASDGVRDHFMAAYIKALEKNQ</sequence>
<dbReference type="GO" id="GO:0006629">
    <property type="term" value="P:lipid metabolic process"/>
    <property type="evidence" value="ECO:0007669"/>
    <property type="project" value="InterPro"/>
</dbReference>
<dbReference type="PANTHER" id="PTHR46086">
    <property type="entry name" value="ALPHA/BETA-HYDROLASES SUPERFAMILY PROTEIN"/>
    <property type="match status" value="1"/>
</dbReference>
<evidence type="ECO:0000313" key="3">
    <source>
        <dbReference type="Proteomes" id="UP000037982"/>
    </source>
</evidence>
<dbReference type="Gene3D" id="3.40.50.1820">
    <property type="entry name" value="alpha/beta hydrolase"/>
    <property type="match status" value="1"/>
</dbReference>
<dbReference type="Proteomes" id="UP000037982">
    <property type="component" value="Unassembled WGS sequence"/>
</dbReference>
<feature type="domain" description="Fungal lipase-type" evidence="1">
    <location>
        <begin position="77"/>
        <end position="208"/>
    </location>
</feature>
<gene>
    <name evidence="2" type="ORF">ADL29_38765</name>
</gene>
<name>A0A0N0XPZ7_9ACTN</name>
<dbReference type="InterPro" id="IPR029058">
    <property type="entry name" value="AB_hydrolase_fold"/>
</dbReference>
<comment type="caution">
    <text evidence="2">The sequence shown here is derived from an EMBL/GenBank/DDBJ whole genome shotgun (WGS) entry which is preliminary data.</text>
</comment>
<evidence type="ECO:0000259" key="1">
    <source>
        <dbReference type="Pfam" id="PF01764"/>
    </source>
</evidence>
<dbReference type="CDD" id="cd00519">
    <property type="entry name" value="Lipase_3"/>
    <property type="match status" value="1"/>
</dbReference>
<organism evidence="2 3">
    <name type="scientific">Streptomyces chattanoogensis</name>
    <dbReference type="NCBI Taxonomy" id="66876"/>
    <lineage>
        <taxon>Bacteria</taxon>
        <taxon>Bacillati</taxon>
        <taxon>Actinomycetota</taxon>
        <taxon>Actinomycetes</taxon>
        <taxon>Kitasatosporales</taxon>
        <taxon>Streptomycetaceae</taxon>
        <taxon>Streptomyces</taxon>
    </lineage>
</organism>
<dbReference type="SUPFAM" id="SSF53474">
    <property type="entry name" value="alpha/beta-Hydrolases"/>
    <property type="match status" value="1"/>
</dbReference>
<dbReference type="PANTHER" id="PTHR46086:SF3">
    <property type="entry name" value="TRIACYLGLYCEROL LIPASE OBL1"/>
    <property type="match status" value="1"/>
</dbReference>
<reference evidence="3" key="1">
    <citation type="submission" date="2015-07" db="EMBL/GenBank/DDBJ databases">
        <authorList>
            <person name="Ju K.-S."/>
            <person name="Doroghazi J.R."/>
            <person name="Metcalf W.W."/>
        </authorList>
    </citation>
    <scope>NUCLEOTIDE SEQUENCE [LARGE SCALE GENOMIC DNA]</scope>
    <source>
        <strain evidence="3">NRRL ISP-5002</strain>
    </source>
</reference>
<dbReference type="PATRIC" id="fig|66876.3.peg.8508"/>
<dbReference type="GO" id="GO:0004806">
    <property type="term" value="F:triacylglycerol lipase activity"/>
    <property type="evidence" value="ECO:0007669"/>
    <property type="project" value="InterPro"/>
</dbReference>
<dbReference type="InterPro" id="IPR002921">
    <property type="entry name" value="Fungal_lipase-type"/>
</dbReference>
<dbReference type="InterPro" id="IPR044819">
    <property type="entry name" value="OBL-like"/>
</dbReference>
<keyword evidence="3" id="KW-1185">Reference proteome</keyword>
<protein>
    <submittedName>
        <fullName evidence="2">Lipase</fullName>
    </submittedName>
</protein>
<proteinExistence type="predicted"/>
<dbReference type="AlphaFoldDB" id="A0A0N0XPZ7"/>